<dbReference type="EMBL" id="AFRT01000113">
    <property type="protein sequence ID" value="ELU45267.1"/>
    <property type="molecule type" value="Genomic_DNA"/>
</dbReference>
<evidence type="ECO:0000313" key="2">
    <source>
        <dbReference type="Proteomes" id="UP000011668"/>
    </source>
</evidence>
<organism evidence="1 2">
    <name type="scientific">Thanatephorus cucumeris (strain AG1-IA)</name>
    <name type="common">Rice sheath blight fungus</name>
    <name type="synonym">Rhizoctonia solani</name>
    <dbReference type="NCBI Taxonomy" id="983506"/>
    <lineage>
        <taxon>Eukaryota</taxon>
        <taxon>Fungi</taxon>
        <taxon>Dikarya</taxon>
        <taxon>Basidiomycota</taxon>
        <taxon>Agaricomycotina</taxon>
        <taxon>Agaricomycetes</taxon>
        <taxon>Cantharellales</taxon>
        <taxon>Ceratobasidiaceae</taxon>
        <taxon>Rhizoctonia</taxon>
        <taxon>Rhizoctonia solani AG-1</taxon>
    </lineage>
</organism>
<dbReference type="STRING" id="983506.L8X867"/>
<dbReference type="AlphaFoldDB" id="L8X867"/>
<protein>
    <submittedName>
        <fullName evidence="1">Uncharacterized protein</fullName>
    </submittedName>
</protein>
<gene>
    <name evidence="1" type="ORF">AG1IA_00700</name>
</gene>
<evidence type="ECO:0000313" key="1">
    <source>
        <dbReference type="EMBL" id="ELU45267.1"/>
    </source>
</evidence>
<sequence>MRASQLSRFRSTQGLYDDPDVTSTTHSIYPTVQMKSSLYLTYITVVQTMYSRTTATRAFTCRRLFPTVKSTIVKRSVPAITQSSGSLFTTLHSASHLPVLRYTGRSQLRHYAASTGVEEDPERKGLYYHPVGDNIFALSFLKEKPVNKSSATVIGLVKGGEESNSFQENRELLEFPAV</sequence>
<accession>L8X867</accession>
<reference evidence="1 2" key="1">
    <citation type="journal article" date="2013" name="Nat. Commun.">
        <title>The evolution and pathogenic mechanisms of the rice sheath blight pathogen.</title>
        <authorList>
            <person name="Zheng A."/>
            <person name="Lin R."/>
            <person name="Xu L."/>
            <person name="Qin P."/>
            <person name="Tang C."/>
            <person name="Ai P."/>
            <person name="Zhang D."/>
            <person name="Liu Y."/>
            <person name="Sun Z."/>
            <person name="Feng H."/>
            <person name="Wang Y."/>
            <person name="Chen Y."/>
            <person name="Liang X."/>
            <person name="Fu R."/>
            <person name="Li Q."/>
            <person name="Zhang J."/>
            <person name="Yu X."/>
            <person name="Xie Z."/>
            <person name="Ding L."/>
            <person name="Guan P."/>
            <person name="Tang J."/>
            <person name="Liang Y."/>
            <person name="Wang S."/>
            <person name="Deng Q."/>
            <person name="Li S."/>
            <person name="Zhu J."/>
            <person name="Wang L."/>
            <person name="Liu H."/>
            <person name="Li P."/>
        </authorList>
    </citation>
    <scope>NUCLEOTIDE SEQUENCE [LARGE SCALE GENOMIC DNA]</scope>
    <source>
        <strain evidence="2">AG-1 IA</strain>
    </source>
</reference>
<dbReference type="OrthoDB" id="5397701at2759"/>
<proteinExistence type="predicted"/>
<dbReference type="HOGENOM" id="CLU_1511593_0_0_1"/>
<comment type="caution">
    <text evidence="1">The sequence shown here is derived from an EMBL/GenBank/DDBJ whole genome shotgun (WGS) entry which is preliminary data.</text>
</comment>
<keyword evidence="2" id="KW-1185">Reference proteome</keyword>
<name>L8X867_THACA</name>
<dbReference type="Proteomes" id="UP000011668">
    <property type="component" value="Unassembled WGS sequence"/>
</dbReference>